<gene>
    <name evidence="1" type="ORF">MKS88_004025</name>
</gene>
<protein>
    <submittedName>
        <fullName evidence="1">Uncharacterized protein</fullName>
    </submittedName>
</protein>
<keyword evidence="2" id="KW-1185">Reference proteome</keyword>
<comment type="caution">
    <text evidence="1">The sequence shown here is derived from an EMBL/GenBank/DDBJ whole genome shotgun (WGS) entry which is preliminary data.</text>
</comment>
<sequence length="288" mass="34136">MEQKIKFFLIINIAILLTFTWIFNFYDDMSKFNKFIDEILKGNRKLDERTNRLLVKYKRDNESHIVCLKDIQNNIDDKKKDVSNNEKETKTKVKQSNGSSSRIVASNKRYKKNNSCIFETKKYSHLEKKIFKELDYIDFLNNNRTITNKIYKKIILKKFSLRGALPLLLFFLLLISLILDKSMNRGFAKGFFELAHLFYGGKGWYNALHQRLSVSPLSGFFGTAEKITYKVLIGGTKATRQTYLYVFNFFDFIIYTLPLFILGVMLILGVFYYHKKVKKYNKIKFRKR</sequence>
<proteinExistence type="predicted"/>
<evidence type="ECO:0000313" key="2">
    <source>
        <dbReference type="Proteomes" id="UP001056978"/>
    </source>
</evidence>
<dbReference type="Proteomes" id="UP001056978">
    <property type="component" value="Chromosome 12"/>
</dbReference>
<accession>A0ACB9Y476</accession>
<evidence type="ECO:0000313" key="1">
    <source>
        <dbReference type="EMBL" id="KAI4836237.1"/>
    </source>
</evidence>
<reference evidence="1" key="1">
    <citation type="submission" date="2022-06" db="EMBL/GenBank/DDBJ databases">
        <title>The First Complete Genome of the Simian Malaria Parasite Plasmodium brasilianum.</title>
        <authorList>
            <person name="Bajic M."/>
            <person name="Ravishankar S."/>
        </authorList>
    </citation>
    <scope>NUCLEOTIDE SEQUENCE</scope>
    <source>
        <strain evidence="1">Bolivian I</strain>
    </source>
</reference>
<dbReference type="EMBL" id="CM043780">
    <property type="protein sequence ID" value="KAI4836237.1"/>
    <property type="molecule type" value="Genomic_DNA"/>
</dbReference>
<organism evidence="1 2">
    <name type="scientific">Plasmodium brasilianum</name>
    <dbReference type="NCBI Taxonomy" id="5824"/>
    <lineage>
        <taxon>Eukaryota</taxon>
        <taxon>Sar</taxon>
        <taxon>Alveolata</taxon>
        <taxon>Apicomplexa</taxon>
        <taxon>Aconoidasida</taxon>
        <taxon>Haemosporida</taxon>
        <taxon>Plasmodiidae</taxon>
        <taxon>Plasmodium</taxon>
        <taxon>Plasmodium (Plasmodium)</taxon>
    </lineage>
</organism>
<name>A0ACB9Y476_PLABR</name>